<evidence type="ECO:0000256" key="1">
    <source>
        <dbReference type="SAM" id="MobiDB-lite"/>
    </source>
</evidence>
<dbReference type="InterPro" id="IPR016024">
    <property type="entry name" value="ARM-type_fold"/>
</dbReference>
<comment type="caution">
    <text evidence="2">The sequence shown here is derived from an EMBL/GenBank/DDBJ whole genome shotgun (WGS) entry which is preliminary data.</text>
</comment>
<feature type="compositionally biased region" description="Polar residues" evidence="1">
    <location>
        <begin position="423"/>
        <end position="437"/>
    </location>
</feature>
<evidence type="ECO:0000313" key="2">
    <source>
        <dbReference type="EMBL" id="KOO23065.1"/>
    </source>
</evidence>
<dbReference type="InterPro" id="IPR000225">
    <property type="entry name" value="Armadillo"/>
</dbReference>
<feature type="compositionally biased region" description="Low complexity" evidence="1">
    <location>
        <begin position="109"/>
        <end position="127"/>
    </location>
</feature>
<feature type="non-terminal residue" evidence="2">
    <location>
        <position position="444"/>
    </location>
</feature>
<dbReference type="SUPFAM" id="SSF48371">
    <property type="entry name" value="ARM repeat"/>
    <property type="match status" value="2"/>
</dbReference>
<accession>A0A0M0J9B9</accession>
<dbReference type="Gene3D" id="1.25.10.10">
    <property type="entry name" value="Leucine-rich Repeat Variant"/>
    <property type="match status" value="2"/>
</dbReference>
<dbReference type="SMART" id="SM00185">
    <property type="entry name" value="ARM"/>
    <property type="match status" value="5"/>
</dbReference>
<feature type="region of interest" description="Disordered" evidence="1">
    <location>
        <begin position="98"/>
        <end position="127"/>
    </location>
</feature>
<proteinExistence type="predicted"/>
<organism evidence="2 3">
    <name type="scientific">Chrysochromulina tobinii</name>
    <dbReference type="NCBI Taxonomy" id="1460289"/>
    <lineage>
        <taxon>Eukaryota</taxon>
        <taxon>Haptista</taxon>
        <taxon>Haptophyta</taxon>
        <taxon>Prymnesiophyceae</taxon>
        <taxon>Prymnesiales</taxon>
        <taxon>Chrysochromulinaceae</taxon>
        <taxon>Chrysochromulina</taxon>
    </lineage>
</organism>
<dbReference type="PANTHER" id="PTHR23315:SF7">
    <property type="entry name" value="U-BOX DOMAIN-CONTAINING PROTEIN 4"/>
    <property type="match status" value="1"/>
</dbReference>
<dbReference type="EMBL" id="JWZX01003224">
    <property type="protein sequence ID" value="KOO23065.1"/>
    <property type="molecule type" value="Genomic_DNA"/>
</dbReference>
<name>A0A0M0J9B9_9EUKA</name>
<protein>
    <submittedName>
        <fullName evidence="2">Uncharacterized protein</fullName>
    </submittedName>
</protein>
<dbReference type="Proteomes" id="UP000037460">
    <property type="component" value="Unassembled WGS sequence"/>
</dbReference>
<feature type="region of interest" description="Disordered" evidence="1">
    <location>
        <begin position="412"/>
        <end position="444"/>
    </location>
</feature>
<keyword evidence="3" id="KW-1185">Reference proteome</keyword>
<gene>
    <name evidence="2" type="ORF">Ctob_007480</name>
</gene>
<reference evidence="3" key="1">
    <citation type="journal article" date="2015" name="PLoS Genet.">
        <title>Genome Sequence and Transcriptome Analyses of Chrysochromulina tobin: Metabolic Tools for Enhanced Algal Fitness in the Prominent Order Prymnesiales (Haptophyceae).</title>
        <authorList>
            <person name="Hovde B.T."/>
            <person name="Deodato C.R."/>
            <person name="Hunsperger H.M."/>
            <person name="Ryken S.A."/>
            <person name="Yost W."/>
            <person name="Jha R.K."/>
            <person name="Patterson J."/>
            <person name="Monnat R.J. Jr."/>
            <person name="Barlow S.B."/>
            <person name="Starkenburg S.R."/>
            <person name="Cattolico R.A."/>
        </authorList>
    </citation>
    <scope>NUCLEOTIDE SEQUENCE</scope>
    <source>
        <strain evidence="3">CCMP291</strain>
    </source>
</reference>
<sequence length="444" mass="44290">MLRGYPSTCSAKAAEHVTQLLGSLAQDDENRGVIAKAGGVPELARQLALGSEPAMASAASGLALLALGSRATVTQELVKLLASEDEAVRQRASSALRDVAAGEKMNKAQRQGSTRSGRSRTSPSRSRLGARAIAEAIVSAGVIQSLIRSLVEGRLSEVAQEHAARVLSGLVPLGTNAQAIKEGGGIEPLCQLLRRGNPSAKVRAATTLGELALRAGAALDVAKAGAISAFVSWLVDPNLGQPEVAAAALSDIALDNPDTQAQIAEEGAIEPLVAMIAQGTRANALFTRPLAGAVVEAVVEAVVGAGTAHPASLPVPIPAPALASEPVEPVPPLLPPLLPPLALTTSVVASVVVSAAGVGAEEIGVPVLTGASPIEAGAVVGVMAGAVAGIDEAGVVAGAVAGIDESGVETGAVAGAELPTPRLATSQTESSMRSPQRSPRAGQP</sequence>
<dbReference type="InterPro" id="IPR011989">
    <property type="entry name" value="ARM-like"/>
</dbReference>
<dbReference type="AlphaFoldDB" id="A0A0M0J9B9"/>
<evidence type="ECO:0000313" key="3">
    <source>
        <dbReference type="Proteomes" id="UP000037460"/>
    </source>
</evidence>
<dbReference type="PANTHER" id="PTHR23315">
    <property type="entry name" value="U BOX DOMAIN-CONTAINING"/>
    <property type="match status" value="1"/>
</dbReference>